<gene>
    <name evidence="7" type="ORF">ALGA_4349</name>
</gene>
<feature type="transmembrane region" description="Helical" evidence="6">
    <location>
        <begin position="185"/>
        <end position="206"/>
    </location>
</feature>
<dbReference type="OrthoDB" id="5751261at2"/>
<dbReference type="EMBL" id="AP018042">
    <property type="protein sequence ID" value="BAX82639.1"/>
    <property type="molecule type" value="Genomic_DNA"/>
</dbReference>
<feature type="transmembrane region" description="Helical" evidence="6">
    <location>
        <begin position="440"/>
        <end position="459"/>
    </location>
</feature>
<dbReference type="GO" id="GO:0005886">
    <property type="term" value="C:plasma membrane"/>
    <property type="evidence" value="ECO:0007669"/>
    <property type="project" value="UniProtKB-SubCell"/>
</dbReference>
<dbReference type="RefSeq" id="WP_096433118.1">
    <property type="nucleotide sequence ID" value="NZ_AP018042.1"/>
</dbReference>
<dbReference type="KEGG" id="mbas:ALGA_4349"/>
<feature type="transmembrane region" description="Helical" evidence="6">
    <location>
        <begin position="160"/>
        <end position="179"/>
    </location>
</feature>
<feature type="transmembrane region" description="Helical" evidence="6">
    <location>
        <begin position="373"/>
        <end position="393"/>
    </location>
</feature>
<proteinExistence type="predicted"/>
<protein>
    <submittedName>
        <fullName evidence="7">Polysaccharide biosynthesis protein</fullName>
    </submittedName>
</protein>
<comment type="subcellular location">
    <subcellularLocation>
        <location evidence="1">Cell membrane</location>
        <topology evidence="1">Multi-pass membrane protein</topology>
    </subcellularLocation>
</comment>
<feature type="transmembrane region" description="Helical" evidence="6">
    <location>
        <begin position="40"/>
        <end position="60"/>
    </location>
</feature>
<keyword evidence="8" id="KW-1185">Reference proteome</keyword>
<dbReference type="PANTHER" id="PTHR30250:SF26">
    <property type="entry name" value="PSMA PROTEIN"/>
    <property type="match status" value="1"/>
</dbReference>
<feature type="transmembrane region" description="Helical" evidence="6">
    <location>
        <begin position="250"/>
        <end position="275"/>
    </location>
</feature>
<keyword evidence="2" id="KW-1003">Cell membrane</keyword>
<evidence type="ECO:0000256" key="2">
    <source>
        <dbReference type="ARBA" id="ARBA00022475"/>
    </source>
</evidence>
<dbReference type="PANTHER" id="PTHR30250">
    <property type="entry name" value="PST FAMILY PREDICTED COLANIC ACID TRANSPORTER"/>
    <property type="match status" value="1"/>
</dbReference>
<evidence type="ECO:0000256" key="4">
    <source>
        <dbReference type="ARBA" id="ARBA00022989"/>
    </source>
</evidence>
<dbReference type="Pfam" id="PF01943">
    <property type="entry name" value="Polysacc_synt"/>
    <property type="match status" value="1"/>
</dbReference>
<sequence length="521" mass="57980">MAINQLKAGATLSYVTIVLTNIVGLLMTPFILKMLGAAEYGLYVLIGAFVGYLTLLDFGLNNTIVRFVAKYRAEKDAEGEANFLGMSIFIYCCISLVLVLLGVIFYYNLESVFDKSMSVVELGKAKVMFVILIFNLAITLPGNSFAGIASGYEKFVFPRIASIIKYIIRSILIVTILFFEAKSVGMVILDTIMNLMLISANAYYAIKILKIKISFKRFDKNLLKIIFRYSVWIFVFALVGQFQWKSGQMVLGVLTSTTTVAIFAIGIMLGSYYGAFSSAITGVFLPRATKMAVEEASGEELTDMMIRIGRISLLVLLYVFGAFLLYGQQFIILWVGEEFIEAWRIALLIMVAYTVPLVQGFGNSILEAKGKLAFKAVLYLSFVTIGTASGAYLAPKYGATGMIIGSVSGWLISQNIMNIYYTKVINLNIMRFFSELTHRLLLSMIGILLVGMLIRLLPGNGWSNFVVKASLYSLMYIITMYKIGMRDYEVEILRSLIYKGKGALKYSRIGIKLIGIFNSKI</sequence>
<accession>A0A1Y1CQA0</accession>
<dbReference type="AlphaFoldDB" id="A0A1Y1CQA0"/>
<feature type="transmembrane region" description="Helical" evidence="6">
    <location>
        <begin position="313"/>
        <end position="336"/>
    </location>
</feature>
<reference evidence="7 8" key="1">
    <citation type="journal article" date="2018" name="Mar. Genomics">
        <title>Complete genome sequence of Marinifilaceae bacterium strain SPP2, isolated from the Antarctic marine sediment.</title>
        <authorList>
            <person name="Watanabe M."/>
            <person name="Kojima H."/>
            <person name="Fukui M."/>
        </authorList>
    </citation>
    <scope>NUCLEOTIDE SEQUENCE [LARGE SCALE GENOMIC DNA]</scope>
    <source>
        <strain evidence="7 8">SPP2</strain>
    </source>
</reference>
<feature type="transmembrane region" description="Helical" evidence="6">
    <location>
        <begin position="226"/>
        <end position="244"/>
    </location>
</feature>
<feature type="transmembrane region" description="Helical" evidence="6">
    <location>
        <begin position="399"/>
        <end position="420"/>
    </location>
</feature>
<reference evidence="8" key="2">
    <citation type="journal article" date="2020" name="Antonie Van Leeuwenhoek">
        <title>Labilibaculum antarcticum sp. nov., a novel facultative anaerobic, psychrotorelant bacterium isolated from marine sediment of Antarctica.</title>
        <authorList>
            <person name="Watanabe M."/>
            <person name="Kojima H."/>
            <person name="Fukui M."/>
        </authorList>
    </citation>
    <scope>NUCLEOTIDE SEQUENCE [LARGE SCALE GENOMIC DNA]</scope>
    <source>
        <strain evidence="8">SPP2</strain>
    </source>
</reference>
<dbReference type="InterPro" id="IPR002797">
    <property type="entry name" value="Polysacc_synth"/>
</dbReference>
<feature type="transmembrane region" description="Helical" evidence="6">
    <location>
        <begin position="465"/>
        <end position="484"/>
    </location>
</feature>
<keyword evidence="3 6" id="KW-0812">Transmembrane</keyword>
<evidence type="ECO:0000256" key="3">
    <source>
        <dbReference type="ARBA" id="ARBA00022692"/>
    </source>
</evidence>
<name>A0A1Y1CQA0_9BACT</name>
<feature type="transmembrane region" description="Helical" evidence="6">
    <location>
        <begin position="127"/>
        <end position="148"/>
    </location>
</feature>
<evidence type="ECO:0000256" key="6">
    <source>
        <dbReference type="SAM" id="Phobius"/>
    </source>
</evidence>
<evidence type="ECO:0000313" key="7">
    <source>
        <dbReference type="EMBL" id="BAX82639.1"/>
    </source>
</evidence>
<keyword evidence="4 6" id="KW-1133">Transmembrane helix</keyword>
<dbReference type="InterPro" id="IPR050833">
    <property type="entry name" value="Poly_Biosynth_Transport"/>
</dbReference>
<dbReference type="Proteomes" id="UP000218267">
    <property type="component" value="Chromosome"/>
</dbReference>
<evidence type="ECO:0000256" key="1">
    <source>
        <dbReference type="ARBA" id="ARBA00004651"/>
    </source>
</evidence>
<organism evidence="7 8">
    <name type="scientific">Labilibaculum antarcticum</name>
    <dbReference type="NCBI Taxonomy" id="1717717"/>
    <lineage>
        <taxon>Bacteria</taxon>
        <taxon>Pseudomonadati</taxon>
        <taxon>Bacteroidota</taxon>
        <taxon>Bacteroidia</taxon>
        <taxon>Marinilabiliales</taxon>
        <taxon>Marinifilaceae</taxon>
        <taxon>Labilibaculum</taxon>
    </lineage>
</organism>
<evidence type="ECO:0000313" key="8">
    <source>
        <dbReference type="Proteomes" id="UP000218267"/>
    </source>
</evidence>
<keyword evidence="5 6" id="KW-0472">Membrane</keyword>
<evidence type="ECO:0000256" key="5">
    <source>
        <dbReference type="ARBA" id="ARBA00023136"/>
    </source>
</evidence>
<feature type="transmembrane region" description="Helical" evidence="6">
    <location>
        <begin position="81"/>
        <end position="107"/>
    </location>
</feature>
<feature type="transmembrane region" description="Helical" evidence="6">
    <location>
        <begin position="12"/>
        <end position="34"/>
    </location>
</feature>
<feature type="transmembrane region" description="Helical" evidence="6">
    <location>
        <begin position="342"/>
        <end position="361"/>
    </location>
</feature>